<reference evidence="2" key="1">
    <citation type="submission" date="2015-11" db="EMBL/GenBank/DDBJ databases">
        <authorList>
            <person name="Varghese N."/>
        </authorList>
    </citation>
    <scope>NUCLEOTIDE SEQUENCE [LARGE SCALE GENOMIC DNA]</scope>
    <source>
        <strain evidence="2">DSM 45899</strain>
    </source>
</reference>
<sequence>MDRPRPAARARPRRALTVFKAVLVCVVLVVGVSIGRALAQPGDQGVPSRLADWARDNHLSVVVDQVKELR</sequence>
<dbReference type="EMBL" id="FAOZ01000014">
    <property type="protein sequence ID" value="CUU57722.1"/>
    <property type="molecule type" value="Genomic_DNA"/>
</dbReference>
<name>A0A0S4QTF5_9ACTN</name>
<organism evidence="1 2">
    <name type="scientific">Parafrankia irregularis</name>
    <dbReference type="NCBI Taxonomy" id="795642"/>
    <lineage>
        <taxon>Bacteria</taxon>
        <taxon>Bacillati</taxon>
        <taxon>Actinomycetota</taxon>
        <taxon>Actinomycetes</taxon>
        <taxon>Frankiales</taxon>
        <taxon>Frankiaceae</taxon>
        <taxon>Parafrankia</taxon>
    </lineage>
</organism>
<evidence type="ECO:0000313" key="2">
    <source>
        <dbReference type="Proteomes" id="UP000198802"/>
    </source>
</evidence>
<protein>
    <submittedName>
        <fullName evidence="1">Uncharacterized protein</fullName>
    </submittedName>
</protein>
<dbReference type="Proteomes" id="UP000198802">
    <property type="component" value="Unassembled WGS sequence"/>
</dbReference>
<gene>
    <name evidence="1" type="ORF">Ga0074812_11469</name>
</gene>
<evidence type="ECO:0000313" key="1">
    <source>
        <dbReference type="EMBL" id="CUU57722.1"/>
    </source>
</evidence>
<keyword evidence="2" id="KW-1185">Reference proteome</keyword>
<proteinExistence type="predicted"/>
<dbReference type="AlphaFoldDB" id="A0A0S4QTF5"/>
<accession>A0A0S4QTF5</accession>